<dbReference type="SUPFAM" id="SSF52266">
    <property type="entry name" value="SGNH hydrolase"/>
    <property type="match status" value="1"/>
</dbReference>
<dbReference type="PANTHER" id="PTHR30383">
    <property type="entry name" value="THIOESTERASE 1/PROTEASE 1/LYSOPHOSPHOLIPASE L1"/>
    <property type="match status" value="1"/>
</dbReference>
<dbReference type="PROSITE" id="PS51257">
    <property type="entry name" value="PROKAR_LIPOPROTEIN"/>
    <property type="match status" value="1"/>
</dbReference>
<dbReference type="RefSeq" id="WP_344791935.1">
    <property type="nucleotide sequence ID" value="NZ_BAABBV010000001.1"/>
</dbReference>
<dbReference type="CDD" id="cd00229">
    <property type="entry name" value="SGNH_hydrolase"/>
    <property type="match status" value="1"/>
</dbReference>
<dbReference type="InterPro" id="IPR036514">
    <property type="entry name" value="SGNH_hydro_sf"/>
</dbReference>
<dbReference type="Gene3D" id="3.40.50.1110">
    <property type="entry name" value="SGNH hydrolase"/>
    <property type="match status" value="1"/>
</dbReference>
<comment type="caution">
    <text evidence="3">The sequence shown here is derived from an EMBL/GenBank/DDBJ whole genome shotgun (WGS) entry which is preliminary data.</text>
</comment>
<feature type="domain" description="SGNH hydrolase-type esterase" evidence="2">
    <location>
        <begin position="49"/>
        <end position="273"/>
    </location>
</feature>
<evidence type="ECO:0000256" key="1">
    <source>
        <dbReference type="SAM" id="SignalP"/>
    </source>
</evidence>
<feature type="chain" id="PRO_5046966340" evidence="1">
    <location>
        <begin position="25"/>
        <end position="286"/>
    </location>
</feature>
<accession>A0ABP7ZLI7</accession>
<evidence type="ECO:0000313" key="4">
    <source>
        <dbReference type="Proteomes" id="UP001415169"/>
    </source>
</evidence>
<reference evidence="3" key="1">
    <citation type="journal article" date="2014" name="Int. J. Syst. Evol. Microbiol.">
        <title>Complete genome of a new Firmicutes species belonging to the dominant human colonic microbiota ('Ruminococcus bicirculans') reveals two chromosomes and a selective capacity to utilize plant glucans.</title>
        <authorList>
            <consortium name="NISC Comparative Sequencing Program"/>
            <person name="Wegmann U."/>
            <person name="Louis P."/>
            <person name="Goesmann A."/>
            <person name="Henrissat B."/>
            <person name="Duncan S.H."/>
            <person name="Flint H.J."/>
        </authorList>
    </citation>
    <scope>NUCLEOTIDE SEQUENCE</scope>
    <source>
        <strain evidence="3">JCM 17590</strain>
    </source>
</reference>
<keyword evidence="4" id="KW-1185">Reference proteome</keyword>
<evidence type="ECO:0000313" key="3">
    <source>
        <dbReference type="EMBL" id="GAA4163117.1"/>
    </source>
</evidence>
<dbReference type="PANTHER" id="PTHR30383:SF5">
    <property type="entry name" value="SGNH HYDROLASE-TYPE ESTERASE DOMAIN-CONTAINING PROTEIN"/>
    <property type="match status" value="1"/>
</dbReference>
<reference evidence="3" key="2">
    <citation type="submission" date="2023-12" db="EMBL/GenBank/DDBJ databases">
        <authorList>
            <person name="Sun Q."/>
            <person name="Inoue M."/>
        </authorList>
    </citation>
    <scope>NUCLEOTIDE SEQUENCE</scope>
    <source>
        <strain evidence="3">JCM 17590</strain>
    </source>
</reference>
<proteinExistence type="predicted"/>
<dbReference type="GO" id="GO:0016787">
    <property type="term" value="F:hydrolase activity"/>
    <property type="evidence" value="ECO:0007669"/>
    <property type="project" value="UniProtKB-KW"/>
</dbReference>
<dbReference type="InterPro" id="IPR051532">
    <property type="entry name" value="Ester_Hydrolysis_Enzymes"/>
</dbReference>
<organism evidence="3 4">
    <name type="scientific">Gryllotalpicola daejeonensis</name>
    <dbReference type="NCBI Taxonomy" id="993087"/>
    <lineage>
        <taxon>Bacteria</taxon>
        <taxon>Bacillati</taxon>
        <taxon>Actinomycetota</taxon>
        <taxon>Actinomycetes</taxon>
        <taxon>Micrococcales</taxon>
        <taxon>Microbacteriaceae</taxon>
        <taxon>Gryllotalpicola</taxon>
    </lineage>
</organism>
<dbReference type="InterPro" id="IPR013830">
    <property type="entry name" value="SGNH_hydro"/>
</dbReference>
<dbReference type="EMBL" id="BAABBV010000001">
    <property type="protein sequence ID" value="GAA4163117.1"/>
    <property type="molecule type" value="Genomic_DNA"/>
</dbReference>
<feature type="signal peptide" evidence="1">
    <location>
        <begin position="1"/>
        <end position="24"/>
    </location>
</feature>
<dbReference type="Proteomes" id="UP001415169">
    <property type="component" value="Unassembled WGS sequence"/>
</dbReference>
<sequence length="286" mass="29168">MRRARVVATLVAASLALLAFTACSAPGGAAATQHDAAPGLIDGITTIGVLGDSMSLGVNACGHRGACTQASWVMGSDSEVDSLAARIGKATGHRPSIANGAVDGGTVATMLDTVPQVISAKPQLVTVLIGANDACKPSFDQMTTAAQFHADYAQLIGDVATALPKARILALSVPDLNRLWGLGHGNSAVAAAWSRAPGCRSLLGDAGSLAPADAERRAAVGQLVDQYDEAIEDVCAQHPTCSWDGDAVHRHGFSSAEISRVDFFHPSAAGQAAIARLAWAVLAKAE</sequence>
<gene>
    <name evidence="3" type="ORF">GCM10022286_23100</name>
</gene>
<protein>
    <submittedName>
        <fullName evidence="3">SGNH/GDSL hydrolase family protein</fullName>
    </submittedName>
</protein>
<name>A0ABP7ZLI7_9MICO</name>
<dbReference type="Pfam" id="PF13472">
    <property type="entry name" value="Lipase_GDSL_2"/>
    <property type="match status" value="1"/>
</dbReference>
<keyword evidence="3" id="KW-0378">Hydrolase</keyword>
<keyword evidence="1" id="KW-0732">Signal</keyword>
<evidence type="ECO:0000259" key="2">
    <source>
        <dbReference type="Pfam" id="PF13472"/>
    </source>
</evidence>